<evidence type="ECO:0000313" key="4">
    <source>
        <dbReference type="Proteomes" id="UP001516023"/>
    </source>
</evidence>
<gene>
    <name evidence="3" type="ORF">HJC23_003508</name>
</gene>
<keyword evidence="1" id="KW-1133">Transmembrane helix</keyword>
<name>A0ABD3PC67_9STRA</name>
<dbReference type="Proteomes" id="UP001516023">
    <property type="component" value="Unassembled WGS sequence"/>
</dbReference>
<organism evidence="3 4">
    <name type="scientific">Cyclotella cryptica</name>
    <dbReference type="NCBI Taxonomy" id="29204"/>
    <lineage>
        <taxon>Eukaryota</taxon>
        <taxon>Sar</taxon>
        <taxon>Stramenopiles</taxon>
        <taxon>Ochrophyta</taxon>
        <taxon>Bacillariophyta</taxon>
        <taxon>Coscinodiscophyceae</taxon>
        <taxon>Thalassiosirophycidae</taxon>
        <taxon>Stephanodiscales</taxon>
        <taxon>Stephanodiscaceae</taxon>
        <taxon>Cyclotella</taxon>
    </lineage>
</organism>
<sequence length="777" mass="85735">MNSTTNRRAFSNALWAYNIAFGIILIVTCRVQSVSSFSVSPLPLDVISLQPDGSANDVLCQILHGKNNSNVKQLIRLSGFVAKRRAIGKSLVFLDIVPLELPKLETHNSKKGLAAADFASMKPVQVIMRRDFWNKVNKADEDVSFDVYQKIIQPGVHVDLMGEAGPSRIPQEAILFCHNASYKLPNDNPQHLRNVLGFLNKGSLNFDEIGAALSCLDREELSQMLSIVGREASTAVDILSRFPRNFLLDPSNLMGTTNSAKVALLPPIPNEYNIPPSFSFSMSVDIDSQISTIEHVLKNLQISNQTESSMQHFTFSGWVQNRRRFQNSTSVVEIVEKFSSSALVRQRNAENENTAQGSHFSKAWKETIHAVIQPAAIGGVDIAELYGNIFAPGSEVLIQGCVSKEVGSNLTICWITNCRLLHSSSKLHVVRHILDLLHENKIPIDEAADALSLEGGYAQGENIARGSTSSTDRRWMATEISQSLQGEHSRAGKISPAMMQSLDVYSSLVENFPIESIRTELRPDVQSDCGRTSLTLQCNTNSLSTSRWQRAKKPQLFWMLHQIADVIGSHPDFRLRPLKIVDIGGGKGLLSNLMAENFGDAVEVQVVDISKSATNNGMMRARRRGIENVRYNAQDATTLDLAGVDIVVALHACGTLSDVALGHAVSQGAGFVICPCCFRSNPHLRIPLGKNLVAIEEWLQVEQEFYEPLKRLAEVQGDMNLASRAMHTICALRASAVDRLWKDNRWSSLISTSIKSFPIGYSTRNLCLVGKFVSDRS</sequence>
<keyword evidence="4" id="KW-1185">Reference proteome</keyword>
<protein>
    <recommendedName>
        <fullName evidence="2">Methyltransferase domain-containing protein</fullName>
    </recommendedName>
</protein>
<dbReference type="EMBL" id="JABMIG020000229">
    <property type="protein sequence ID" value="KAL3784756.1"/>
    <property type="molecule type" value="Genomic_DNA"/>
</dbReference>
<feature type="transmembrane region" description="Helical" evidence="1">
    <location>
        <begin position="12"/>
        <end position="33"/>
    </location>
</feature>
<dbReference type="Pfam" id="PF13679">
    <property type="entry name" value="Methyltransf_32"/>
    <property type="match status" value="1"/>
</dbReference>
<dbReference type="SUPFAM" id="SSF53335">
    <property type="entry name" value="S-adenosyl-L-methionine-dependent methyltransferases"/>
    <property type="match status" value="1"/>
</dbReference>
<dbReference type="InterPro" id="IPR029063">
    <property type="entry name" value="SAM-dependent_MTases_sf"/>
</dbReference>
<keyword evidence="1" id="KW-0812">Transmembrane</keyword>
<dbReference type="PANTHER" id="PTHR13369">
    <property type="match status" value="1"/>
</dbReference>
<accession>A0ABD3PC67</accession>
<evidence type="ECO:0000313" key="3">
    <source>
        <dbReference type="EMBL" id="KAL3784756.1"/>
    </source>
</evidence>
<feature type="domain" description="Methyltransferase" evidence="2">
    <location>
        <begin position="559"/>
        <end position="678"/>
    </location>
</feature>
<comment type="caution">
    <text evidence="3">The sequence shown here is derived from an EMBL/GenBank/DDBJ whole genome shotgun (WGS) entry which is preliminary data.</text>
</comment>
<dbReference type="PANTHER" id="PTHR13369:SF0">
    <property type="entry name" value="GLUTATHIONE S-TRANSFERASE C-TERMINAL DOMAIN-CONTAINING PROTEIN"/>
    <property type="match status" value="1"/>
</dbReference>
<dbReference type="InterPro" id="IPR025714">
    <property type="entry name" value="Methyltranfer_dom"/>
</dbReference>
<evidence type="ECO:0000259" key="2">
    <source>
        <dbReference type="Pfam" id="PF13679"/>
    </source>
</evidence>
<proteinExistence type="predicted"/>
<keyword evidence="1" id="KW-0472">Membrane</keyword>
<evidence type="ECO:0000256" key="1">
    <source>
        <dbReference type="SAM" id="Phobius"/>
    </source>
</evidence>
<dbReference type="AlphaFoldDB" id="A0ABD3PC67"/>
<reference evidence="3 4" key="1">
    <citation type="journal article" date="2020" name="G3 (Bethesda)">
        <title>Improved Reference Genome for Cyclotella cryptica CCMP332, a Model for Cell Wall Morphogenesis, Salinity Adaptation, and Lipid Production in Diatoms (Bacillariophyta).</title>
        <authorList>
            <person name="Roberts W.R."/>
            <person name="Downey K.M."/>
            <person name="Ruck E.C."/>
            <person name="Traller J.C."/>
            <person name="Alverson A.J."/>
        </authorList>
    </citation>
    <scope>NUCLEOTIDE SEQUENCE [LARGE SCALE GENOMIC DNA]</scope>
    <source>
        <strain evidence="3 4">CCMP332</strain>
    </source>
</reference>
<dbReference type="CDD" id="cd02440">
    <property type="entry name" value="AdoMet_MTases"/>
    <property type="match status" value="1"/>
</dbReference>
<dbReference type="Gene3D" id="3.40.50.150">
    <property type="entry name" value="Vaccinia Virus protein VP39"/>
    <property type="match status" value="1"/>
</dbReference>